<sequence length="292" mass="33643">MMPYNSDQQIYEEITRPDSPVAKRLRISPPSPPPPPPPTSANNVNVDEDIEMQMLPEPAPQPPINPVPRAPVPRSNFNLKVYVGNPVNIFRVNRAIVCERSSFFAAACYGRFGQPQTTKVYIREIEPRIFNIILGYIYNNRFNEADHSIPDIGKVLEATDYLGIVYFRDRFLAQVWEQLQAIIDVRAIFIENWTERGRIARSFVRVLKPEYVTMLFTALYRTFYDESKVNMIVHEYLLTGGLEEWHTDPDFVAMLDANERLRSVIRQAWVGNGGEMIWSVNPAVDEDTHMSH</sequence>
<reference evidence="3 4" key="1">
    <citation type="submission" date="2019-10" db="EMBL/GenBank/DDBJ databases">
        <authorList>
            <person name="Palmer J.M."/>
        </authorList>
    </citation>
    <scope>NUCLEOTIDE SEQUENCE [LARGE SCALE GENOMIC DNA]</scope>
    <source>
        <strain evidence="3 4">TWF696</strain>
    </source>
</reference>
<feature type="domain" description="BTB" evidence="2">
    <location>
        <begin position="77"/>
        <end position="146"/>
    </location>
</feature>
<protein>
    <recommendedName>
        <fullName evidence="2">BTB domain-containing protein</fullName>
    </recommendedName>
</protein>
<dbReference type="AlphaFoldDB" id="A0AAV9UUU9"/>
<feature type="region of interest" description="Disordered" evidence="1">
    <location>
        <begin position="1"/>
        <end position="45"/>
    </location>
</feature>
<dbReference type="PROSITE" id="PS50097">
    <property type="entry name" value="BTB"/>
    <property type="match status" value="1"/>
</dbReference>
<dbReference type="InterPro" id="IPR011333">
    <property type="entry name" value="SKP1/BTB/POZ_sf"/>
</dbReference>
<dbReference type="Proteomes" id="UP001375240">
    <property type="component" value="Unassembled WGS sequence"/>
</dbReference>
<feature type="compositionally biased region" description="Pro residues" evidence="1">
    <location>
        <begin position="29"/>
        <end position="39"/>
    </location>
</feature>
<evidence type="ECO:0000259" key="2">
    <source>
        <dbReference type="PROSITE" id="PS50097"/>
    </source>
</evidence>
<name>A0AAV9UUU9_9PEZI</name>
<gene>
    <name evidence="3" type="ORF">TWF696_007314</name>
</gene>
<dbReference type="EMBL" id="JAVHNQ010000005">
    <property type="protein sequence ID" value="KAK6347242.1"/>
    <property type="molecule type" value="Genomic_DNA"/>
</dbReference>
<comment type="caution">
    <text evidence="3">The sequence shown here is derived from an EMBL/GenBank/DDBJ whole genome shotgun (WGS) entry which is preliminary data.</text>
</comment>
<dbReference type="SMART" id="SM00225">
    <property type="entry name" value="BTB"/>
    <property type="match status" value="1"/>
</dbReference>
<dbReference type="CDD" id="cd18186">
    <property type="entry name" value="BTB_POZ_ZBTB_KLHL-like"/>
    <property type="match status" value="1"/>
</dbReference>
<dbReference type="Pfam" id="PF00651">
    <property type="entry name" value="BTB"/>
    <property type="match status" value="1"/>
</dbReference>
<evidence type="ECO:0000313" key="3">
    <source>
        <dbReference type="EMBL" id="KAK6347242.1"/>
    </source>
</evidence>
<dbReference type="Gene3D" id="3.30.710.10">
    <property type="entry name" value="Potassium Channel Kv1.1, Chain A"/>
    <property type="match status" value="1"/>
</dbReference>
<dbReference type="SUPFAM" id="SSF54695">
    <property type="entry name" value="POZ domain"/>
    <property type="match status" value="1"/>
</dbReference>
<evidence type="ECO:0000256" key="1">
    <source>
        <dbReference type="SAM" id="MobiDB-lite"/>
    </source>
</evidence>
<proteinExistence type="predicted"/>
<accession>A0AAV9UUU9</accession>
<organism evidence="3 4">
    <name type="scientific">Orbilia brochopaga</name>
    <dbReference type="NCBI Taxonomy" id="3140254"/>
    <lineage>
        <taxon>Eukaryota</taxon>
        <taxon>Fungi</taxon>
        <taxon>Dikarya</taxon>
        <taxon>Ascomycota</taxon>
        <taxon>Pezizomycotina</taxon>
        <taxon>Orbiliomycetes</taxon>
        <taxon>Orbiliales</taxon>
        <taxon>Orbiliaceae</taxon>
        <taxon>Orbilia</taxon>
    </lineage>
</organism>
<evidence type="ECO:0000313" key="4">
    <source>
        <dbReference type="Proteomes" id="UP001375240"/>
    </source>
</evidence>
<keyword evidence="4" id="KW-1185">Reference proteome</keyword>
<dbReference type="InterPro" id="IPR000210">
    <property type="entry name" value="BTB/POZ_dom"/>
</dbReference>